<proteinExistence type="predicted"/>
<dbReference type="GO" id="GO:0031415">
    <property type="term" value="C:NatA complex"/>
    <property type="evidence" value="ECO:0007669"/>
    <property type="project" value="TreeGrafter"/>
</dbReference>
<feature type="domain" description="N-acetyltransferase" evidence="1">
    <location>
        <begin position="79"/>
        <end position="265"/>
    </location>
</feature>
<organism evidence="2 3">
    <name type="scientific">Solanum commersonii</name>
    <name type="common">Commerson's wild potato</name>
    <name type="synonym">Commerson's nightshade</name>
    <dbReference type="NCBI Taxonomy" id="4109"/>
    <lineage>
        <taxon>Eukaryota</taxon>
        <taxon>Viridiplantae</taxon>
        <taxon>Streptophyta</taxon>
        <taxon>Embryophyta</taxon>
        <taxon>Tracheophyta</taxon>
        <taxon>Spermatophyta</taxon>
        <taxon>Magnoliopsida</taxon>
        <taxon>eudicotyledons</taxon>
        <taxon>Gunneridae</taxon>
        <taxon>Pentapetalae</taxon>
        <taxon>asterids</taxon>
        <taxon>lamiids</taxon>
        <taxon>Solanales</taxon>
        <taxon>Solanaceae</taxon>
        <taxon>Solanoideae</taxon>
        <taxon>Solaneae</taxon>
        <taxon>Solanum</taxon>
    </lineage>
</organism>
<dbReference type="AlphaFoldDB" id="A0A9J5WKD4"/>
<dbReference type="Gene3D" id="3.40.630.30">
    <property type="match status" value="1"/>
</dbReference>
<dbReference type="SUPFAM" id="SSF55729">
    <property type="entry name" value="Acyl-CoA N-acyltransferases (Nat)"/>
    <property type="match status" value="1"/>
</dbReference>
<name>A0A9J5WKD4_SOLCO</name>
<evidence type="ECO:0000259" key="1">
    <source>
        <dbReference type="PROSITE" id="PS51186"/>
    </source>
</evidence>
<sequence length="269" mass="31491">MAQCQWQLNSQKQISWKYRVSINRVTRICCFPKRLQIAECCRGTYTSFPLPLTTTSTTRRSMEEVKSQRSDECEMNDLWKVRRVIESEEEMMEVAAIQADAFYEQEMMEVYSNDFFVQFFKVEQFSNLYYRLKHYAPDRYACLVAEATSSDEEEQHLVGVIDATVNEDKDILQYLPLATKYIYISGIAVLTKFRRQKVATALLKACDVLARFWGIEYLVLKAYEDDFGARKLYTNAGYKLVSADAPSKTRWIPERRRVLMVKQVSHEST</sequence>
<dbReference type="GO" id="GO:0008080">
    <property type="term" value="F:N-acetyltransferase activity"/>
    <property type="evidence" value="ECO:0007669"/>
    <property type="project" value="TreeGrafter"/>
</dbReference>
<dbReference type="InterPro" id="IPR016181">
    <property type="entry name" value="Acyl_CoA_acyltransferase"/>
</dbReference>
<dbReference type="PANTHER" id="PTHR42919:SF29">
    <property type="entry name" value="N-ACETYLTRANSFERASE DOMAIN-CONTAINING PROTEIN"/>
    <property type="match status" value="1"/>
</dbReference>
<dbReference type="CDD" id="cd04301">
    <property type="entry name" value="NAT_SF"/>
    <property type="match status" value="1"/>
</dbReference>
<accession>A0A9J5WKD4</accession>
<dbReference type="GO" id="GO:0007064">
    <property type="term" value="P:mitotic sister chromatid cohesion"/>
    <property type="evidence" value="ECO:0007669"/>
    <property type="project" value="TreeGrafter"/>
</dbReference>
<dbReference type="OrthoDB" id="1912023at2759"/>
<dbReference type="EMBL" id="JACXVP010000011">
    <property type="protein sequence ID" value="KAG5575719.1"/>
    <property type="molecule type" value="Genomic_DNA"/>
</dbReference>
<gene>
    <name evidence="2" type="ORF">H5410_055853</name>
</gene>
<reference evidence="2 3" key="1">
    <citation type="submission" date="2020-09" db="EMBL/GenBank/DDBJ databases">
        <title>De no assembly of potato wild relative species, Solanum commersonii.</title>
        <authorList>
            <person name="Cho K."/>
        </authorList>
    </citation>
    <scope>NUCLEOTIDE SEQUENCE [LARGE SCALE GENOMIC DNA]</scope>
    <source>
        <strain evidence="2">LZ3.2</strain>
        <tissue evidence="2">Leaf</tissue>
    </source>
</reference>
<dbReference type="PROSITE" id="PS51186">
    <property type="entry name" value="GNAT"/>
    <property type="match status" value="1"/>
</dbReference>
<dbReference type="InterPro" id="IPR051556">
    <property type="entry name" value="N-term/lysine_N-AcTrnsfr"/>
</dbReference>
<protein>
    <recommendedName>
        <fullName evidence="1">N-acetyltransferase domain-containing protein</fullName>
    </recommendedName>
</protein>
<keyword evidence="3" id="KW-1185">Reference proteome</keyword>
<evidence type="ECO:0000313" key="3">
    <source>
        <dbReference type="Proteomes" id="UP000824120"/>
    </source>
</evidence>
<comment type="caution">
    <text evidence="2">The sequence shown here is derived from an EMBL/GenBank/DDBJ whole genome shotgun (WGS) entry which is preliminary data.</text>
</comment>
<dbReference type="PANTHER" id="PTHR42919">
    <property type="entry name" value="N-ALPHA-ACETYLTRANSFERASE"/>
    <property type="match status" value="1"/>
</dbReference>
<dbReference type="Proteomes" id="UP000824120">
    <property type="component" value="Chromosome 11"/>
</dbReference>
<dbReference type="Pfam" id="PF00583">
    <property type="entry name" value="Acetyltransf_1"/>
    <property type="match status" value="1"/>
</dbReference>
<evidence type="ECO:0000313" key="2">
    <source>
        <dbReference type="EMBL" id="KAG5575719.1"/>
    </source>
</evidence>
<dbReference type="InterPro" id="IPR000182">
    <property type="entry name" value="GNAT_dom"/>
</dbReference>